<sequence>MHLFHLNNEKMIKEKQNISASSGEPTLLRDAVINRIRQQINQKGIDEAKNDFIFMDKWFSMLPEWPFIAAEVFNIFNSKKSEANL</sequence>
<accession>A0A1M7D1E5</accession>
<gene>
    <name evidence="1" type="ORF">SAMN04488494_0594</name>
</gene>
<dbReference type="AlphaFoldDB" id="A0A1M7D1E5"/>
<dbReference type="EMBL" id="FRCJ01000001">
    <property type="protein sequence ID" value="SHL73255.1"/>
    <property type="molecule type" value="Genomic_DNA"/>
</dbReference>
<reference evidence="1 2" key="1">
    <citation type="submission" date="2016-11" db="EMBL/GenBank/DDBJ databases">
        <authorList>
            <person name="Jaros S."/>
            <person name="Januszkiewicz K."/>
            <person name="Wedrychowicz H."/>
        </authorList>
    </citation>
    <scope>NUCLEOTIDE SEQUENCE [LARGE SCALE GENOMIC DNA]</scope>
    <source>
        <strain evidence="1 2">BPI-34</strain>
    </source>
</reference>
<proteinExistence type="predicted"/>
<evidence type="ECO:0000313" key="2">
    <source>
        <dbReference type="Proteomes" id="UP000184280"/>
    </source>
</evidence>
<organism evidence="1 2">
    <name type="scientific">Xylanibacter ruminicola</name>
    <name type="common">Prevotella ruminicola</name>
    <dbReference type="NCBI Taxonomy" id="839"/>
    <lineage>
        <taxon>Bacteria</taxon>
        <taxon>Pseudomonadati</taxon>
        <taxon>Bacteroidota</taxon>
        <taxon>Bacteroidia</taxon>
        <taxon>Bacteroidales</taxon>
        <taxon>Prevotellaceae</taxon>
        <taxon>Xylanibacter</taxon>
    </lineage>
</organism>
<name>A0A1M7D1E5_XYLRU</name>
<dbReference type="Proteomes" id="UP000184280">
    <property type="component" value="Unassembled WGS sequence"/>
</dbReference>
<evidence type="ECO:0000313" key="1">
    <source>
        <dbReference type="EMBL" id="SHL73255.1"/>
    </source>
</evidence>
<protein>
    <submittedName>
        <fullName evidence="1">Uncharacterized protein</fullName>
    </submittedName>
</protein>